<dbReference type="RefSeq" id="WP_129885078.1">
    <property type="nucleotide sequence ID" value="NZ_CP035758.1"/>
</dbReference>
<dbReference type="InterPro" id="IPR029063">
    <property type="entry name" value="SAM-dependent_MTases_sf"/>
</dbReference>
<dbReference type="EMBL" id="CP035758">
    <property type="protein sequence ID" value="QBD74479.1"/>
    <property type="molecule type" value="Genomic_DNA"/>
</dbReference>
<keyword evidence="2" id="KW-1185">Reference proteome</keyword>
<accession>A0A4P6JHI8</accession>
<evidence type="ECO:0008006" key="3">
    <source>
        <dbReference type="Google" id="ProtNLM"/>
    </source>
</evidence>
<organism evidence="1 2">
    <name type="scientific">Ktedonosporobacter rubrisoli</name>
    <dbReference type="NCBI Taxonomy" id="2509675"/>
    <lineage>
        <taxon>Bacteria</taxon>
        <taxon>Bacillati</taxon>
        <taxon>Chloroflexota</taxon>
        <taxon>Ktedonobacteria</taxon>
        <taxon>Ktedonobacterales</taxon>
        <taxon>Ktedonosporobacteraceae</taxon>
        <taxon>Ktedonosporobacter</taxon>
    </lineage>
</organism>
<dbReference type="AlphaFoldDB" id="A0A4P6JHI8"/>
<proteinExistence type="predicted"/>
<sequence length="88" mass="9622">MSAEQNDVPSNAFDWNKPETVKRWRGERERRQQVLGVATQRMLEAAHIGPGSHVLDVAAGVGDQALQAARLVGPGQCRQSTSPTRCLK</sequence>
<evidence type="ECO:0000313" key="1">
    <source>
        <dbReference type="EMBL" id="QBD74479.1"/>
    </source>
</evidence>
<dbReference type="KEGG" id="kbs:EPA93_00100"/>
<gene>
    <name evidence="1" type="ORF">EPA93_00100</name>
</gene>
<protein>
    <recommendedName>
        <fullName evidence="3">Class I SAM-dependent methyltransferase</fullName>
    </recommendedName>
</protein>
<dbReference type="OrthoDB" id="9795634at2"/>
<name>A0A4P6JHI8_KTERU</name>
<dbReference type="Proteomes" id="UP000290365">
    <property type="component" value="Chromosome"/>
</dbReference>
<dbReference type="SUPFAM" id="SSF53335">
    <property type="entry name" value="S-adenosyl-L-methionine-dependent methyltransferases"/>
    <property type="match status" value="1"/>
</dbReference>
<dbReference type="Gene3D" id="3.40.50.150">
    <property type="entry name" value="Vaccinia Virus protein VP39"/>
    <property type="match status" value="1"/>
</dbReference>
<evidence type="ECO:0000313" key="2">
    <source>
        <dbReference type="Proteomes" id="UP000290365"/>
    </source>
</evidence>
<reference evidence="1 2" key="1">
    <citation type="submission" date="2019-01" db="EMBL/GenBank/DDBJ databases">
        <title>Ktedonosporobacter rubrisoli SCAWS-G2.</title>
        <authorList>
            <person name="Huang Y."/>
            <person name="Yan B."/>
        </authorList>
    </citation>
    <scope>NUCLEOTIDE SEQUENCE [LARGE SCALE GENOMIC DNA]</scope>
    <source>
        <strain evidence="1 2">SCAWS-G2</strain>
    </source>
</reference>